<organism evidence="1">
    <name type="scientific">Anguilla anguilla</name>
    <name type="common">European freshwater eel</name>
    <name type="synonym">Muraena anguilla</name>
    <dbReference type="NCBI Taxonomy" id="7936"/>
    <lineage>
        <taxon>Eukaryota</taxon>
        <taxon>Metazoa</taxon>
        <taxon>Chordata</taxon>
        <taxon>Craniata</taxon>
        <taxon>Vertebrata</taxon>
        <taxon>Euteleostomi</taxon>
        <taxon>Actinopterygii</taxon>
        <taxon>Neopterygii</taxon>
        <taxon>Teleostei</taxon>
        <taxon>Anguilliformes</taxon>
        <taxon>Anguillidae</taxon>
        <taxon>Anguilla</taxon>
    </lineage>
</organism>
<dbReference type="AlphaFoldDB" id="A0A0E9QD32"/>
<accession>A0A0E9QD32</accession>
<reference evidence="1" key="1">
    <citation type="submission" date="2014-11" db="EMBL/GenBank/DDBJ databases">
        <authorList>
            <person name="Amaro Gonzalez C."/>
        </authorList>
    </citation>
    <scope>NUCLEOTIDE SEQUENCE</scope>
</reference>
<evidence type="ECO:0000313" key="1">
    <source>
        <dbReference type="EMBL" id="JAH14023.1"/>
    </source>
</evidence>
<sequence>MLYAILTMVQVTLQSVSKPAAQLREVREGRGP</sequence>
<reference evidence="1" key="2">
    <citation type="journal article" date="2015" name="Fish Shellfish Immunol.">
        <title>Early steps in the European eel (Anguilla anguilla)-Vibrio vulnificus interaction in the gills: Role of the RtxA13 toxin.</title>
        <authorList>
            <person name="Callol A."/>
            <person name="Pajuelo D."/>
            <person name="Ebbesson L."/>
            <person name="Teles M."/>
            <person name="MacKenzie S."/>
            <person name="Amaro C."/>
        </authorList>
    </citation>
    <scope>NUCLEOTIDE SEQUENCE</scope>
</reference>
<protein>
    <submittedName>
        <fullName evidence="1">Uncharacterized protein</fullName>
    </submittedName>
</protein>
<dbReference type="EMBL" id="GBXM01094554">
    <property type="protein sequence ID" value="JAH14023.1"/>
    <property type="molecule type" value="Transcribed_RNA"/>
</dbReference>
<name>A0A0E9QD32_ANGAN</name>
<proteinExistence type="predicted"/>